<evidence type="ECO:0000256" key="5">
    <source>
        <dbReference type="SAM" id="MobiDB-lite"/>
    </source>
</evidence>
<dbReference type="Pfam" id="PF06305">
    <property type="entry name" value="LapA_dom"/>
    <property type="match status" value="1"/>
</dbReference>
<feature type="domain" description="Lipopolysaccharide assembly protein A" evidence="7">
    <location>
        <begin position="46"/>
        <end position="102"/>
    </location>
</feature>
<proteinExistence type="predicted"/>
<dbReference type="AlphaFoldDB" id="A0A934K4A1"/>
<keyword evidence="4 6" id="KW-0472">Membrane</keyword>
<evidence type="ECO:0000259" key="7">
    <source>
        <dbReference type="Pfam" id="PF06305"/>
    </source>
</evidence>
<name>A0A934K4A1_9BACT</name>
<evidence type="ECO:0000256" key="1">
    <source>
        <dbReference type="ARBA" id="ARBA00022475"/>
    </source>
</evidence>
<evidence type="ECO:0000313" key="8">
    <source>
        <dbReference type="EMBL" id="MBJ7601406.1"/>
    </source>
</evidence>
<evidence type="ECO:0000256" key="2">
    <source>
        <dbReference type="ARBA" id="ARBA00022692"/>
    </source>
</evidence>
<keyword evidence="3 6" id="KW-1133">Transmembrane helix</keyword>
<sequence>MNRPSSPEESLGGPYPGERQTRLSGAWTALVGGVLALLVILVFILQNLRSVELQFLPWRVQLPLGIALLFAAILGTVIALAFGGGRIVQLRMVARRARRQRADASPPPPTSERAPEGGRDTGSTSVSGSARS</sequence>
<dbReference type="InterPro" id="IPR010445">
    <property type="entry name" value="LapA_dom"/>
</dbReference>
<feature type="transmembrane region" description="Helical" evidence="6">
    <location>
        <begin position="65"/>
        <end position="88"/>
    </location>
</feature>
<keyword evidence="2 6" id="KW-0812">Transmembrane</keyword>
<comment type="caution">
    <text evidence="8">The sequence shown here is derived from an EMBL/GenBank/DDBJ whole genome shotgun (WGS) entry which is preliminary data.</text>
</comment>
<dbReference type="EMBL" id="JAEKNR010000243">
    <property type="protein sequence ID" value="MBJ7601406.1"/>
    <property type="molecule type" value="Genomic_DNA"/>
</dbReference>
<evidence type="ECO:0000256" key="6">
    <source>
        <dbReference type="SAM" id="Phobius"/>
    </source>
</evidence>
<feature type="region of interest" description="Disordered" evidence="5">
    <location>
        <begin position="98"/>
        <end position="132"/>
    </location>
</feature>
<dbReference type="Proteomes" id="UP000612893">
    <property type="component" value="Unassembled WGS sequence"/>
</dbReference>
<evidence type="ECO:0000256" key="3">
    <source>
        <dbReference type="ARBA" id="ARBA00022989"/>
    </source>
</evidence>
<accession>A0A934K4A1</accession>
<evidence type="ECO:0000313" key="9">
    <source>
        <dbReference type="Proteomes" id="UP000612893"/>
    </source>
</evidence>
<feature type="transmembrane region" description="Helical" evidence="6">
    <location>
        <begin position="26"/>
        <end position="45"/>
    </location>
</feature>
<reference evidence="8" key="1">
    <citation type="submission" date="2020-10" db="EMBL/GenBank/DDBJ databases">
        <title>Ca. Dormibacterota MAGs.</title>
        <authorList>
            <person name="Montgomery K."/>
        </authorList>
    </citation>
    <scope>NUCLEOTIDE SEQUENCE [LARGE SCALE GENOMIC DNA]</scope>
    <source>
        <strain evidence="8">SC8812_S17_10</strain>
    </source>
</reference>
<keyword evidence="9" id="KW-1185">Reference proteome</keyword>
<evidence type="ECO:0000256" key="4">
    <source>
        <dbReference type="ARBA" id="ARBA00023136"/>
    </source>
</evidence>
<feature type="compositionally biased region" description="Polar residues" evidence="5">
    <location>
        <begin position="121"/>
        <end position="132"/>
    </location>
</feature>
<gene>
    <name evidence="8" type="ORF">JF922_25450</name>
</gene>
<protein>
    <submittedName>
        <fullName evidence="8">DUF1049 domain-containing protein</fullName>
    </submittedName>
</protein>
<organism evidence="8 9">
    <name type="scientific">Candidatus Nephthysia bennettiae</name>
    <dbReference type="NCBI Taxonomy" id="3127016"/>
    <lineage>
        <taxon>Bacteria</taxon>
        <taxon>Bacillati</taxon>
        <taxon>Candidatus Dormiibacterota</taxon>
        <taxon>Candidatus Dormibacteria</taxon>
        <taxon>Candidatus Dormibacterales</taxon>
        <taxon>Candidatus Dormibacteraceae</taxon>
        <taxon>Candidatus Nephthysia</taxon>
    </lineage>
</organism>
<keyword evidence="1" id="KW-1003">Cell membrane</keyword>